<dbReference type="Proteomes" id="UP000185578">
    <property type="component" value="Unassembled WGS sequence"/>
</dbReference>
<protein>
    <submittedName>
        <fullName evidence="6">TetR family transcriptional regulator</fullName>
    </submittedName>
</protein>
<gene>
    <name evidence="6" type="ORF">BTN82_03825</name>
</gene>
<feature type="DNA-binding region" description="H-T-H motif" evidence="4">
    <location>
        <begin position="28"/>
        <end position="47"/>
    </location>
</feature>
<dbReference type="PROSITE" id="PS50977">
    <property type="entry name" value="HTH_TETR_2"/>
    <property type="match status" value="1"/>
</dbReference>
<feature type="domain" description="HTH tetR-type" evidence="5">
    <location>
        <begin position="5"/>
        <end position="65"/>
    </location>
</feature>
<dbReference type="Pfam" id="PF16925">
    <property type="entry name" value="TetR_C_13"/>
    <property type="match status" value="1"/>
</dbReference>
<sequence length="193" mass="21489">MRAKEFEPEEVADSAMQVFWQRGYAATSIQDLVEGTGLSRSSLYNAFESKNGLYQQALRRYHQLTEVNVALLSQAEPAPALVRQLLMRIVEDEMGDTRQRGCLVANATLELAGQDPAVAALVSQNFQRLERALEQLVTRGQQEGEIAPEKNPRALARFFVSTIQGMRVLSKGSAPQERRERLMDVVEVALAAL</sequence>
<comment type="caution">
    <text evidence="6">The sequence shown here is derived from an EMBL/GenBank/DDBJ whole genome shotgun (WGS) entry which is preliminary data.</text>
</comment>
<evidence type="ECO:0000259" key="5">
    <source>
        <dbReference type="PROSITE" id="PS50977"/>
    </source>
</evidence>
<evidence type="ECO:0000256" key="4">
    <source>
        <dbReference type="PROSITE-ProRule" id="PRU00335"/>
    </source>
</evidence>
<dbReference type="AlphaFoldDB" id="A0A1Q8EVL0"/>
<evidence type="ECO:0000256" key="1">
    <source>
        <dbReference type="ARBA" id="ARBA00023015"/>
    </source>
</evidence>
<keyword evidence="3" id="KW-0804">Transcription</keyword>
<dbReference type="OrthoDB" id="270177at2"/>
<dbReference type="SUPFAM" id="SSF46689">
    <property type="entry name" value="Homeodomain-like"/>
    <property type="match status" value="1"/>
</dbReference>
<dbReference type="PANTHER" id="PTHR47506">
    <property type="entry name" value="TRANSCRIPTIONAL REGULATORY PROTEIN"/>
    <property type="match status" value="1"/>
</dbReference>
<dbReference type="InterPro" id="IPR001647">
    <property type="entry name" value="HTH_TetR"/>
</dbReference>
<dbReference type="EMBL" id="MSCT01000005">
    <property type="protein sequence ID" value="OLF55845.1"/>
    <property type="molecule type" value="Genomic_DNA"/>
</dbReference>
<name>A0A1Q8EVL0_9PSED</name>
<dbReference type="InterPro" id="IPR011075">
    <property type="entry name" value="TetR_C"/>
</dbReference>
<evidence type="ECO:0000256" key="3">
    <source>
        <dbReference type="ARBA" id="ARBA00023163"/>
    </source>
</evidence>
<dbReference type="Gene3D" id="1.10.357.10">
    <property type="entry name" value="Tetracycline Repressor, domain 2"/>
    <property type="match status" value="1"/>
</dbReference>
<dbReference type="RefSeq" id="WP_075117840.1">
    <property type="nucleotide sequence ID" value="NZ_MSCT01000005.1"/>
</dbReference>
<dbReference type="Pfam" id="PF00440">
    <property type="entry name" value="TetR_N"/>
    <property type="match status" value="1"/>
</dbReference>
<dbReference type="PRINTS" id="PR00455">
    <property type="entry name" value="HTHTETR"/>
</dbReference>
<accession>A0A1Q8EVL0</accession>
<reference evidence="6 7" key="1">
    <citation type="submission" date="2016-12" db="EMBL/GenBank/DDBJ databases">
        <authorList>
            <person name="Song W.-J."/>
            <person name="Kurnit D.M."/>
        </authorList>
    </citation>
    <scope>NUCLEOTIDE SEQUENCE [LARGE SCALE GENOMIC DNA]</scope>
    <source>
        <strain evidence="6 7">PCL1601</strain>
    </source>
</reference>
<evidence type="ECO:0000313" key="6">
    <source>
        <dbReference type="EMBL" id="OLF55845.1"/>
    </source>
</evidence>
<dbReference type="Gene3D" id="1.10.10.60">
    <property type="entry name" value="Homeodomain-like"/>
    <property type="match status" value="1"/>
</dbReference>
<dbReference type="SUPFAM" id="SSF48498">
    <property type="entry name" value="Tetracyclin repressor-like, C-terminal domain"/>
    <property type="match status" value="1"/>
</dbReference>
<dbReference type="InterPro" id="IPR009057">
    <property type="entry name" value="Homeodomain-like_sf"/>
</dbReference>
<evidence type="ECO:0000256" key="2">
    <source>
        <dbReference type="ARBA" id="ARBA00023125"/>
    </source>
</evidence>
<organism evidence="6 7">
    <name type="scientific">Pseudomonas chlororaphis</name>
    <dbReference type="NCBI Taxonomy" id="587753"/>
    <lineage>
        <taxon>Bacteria</taxon>
        <taxon>Pseudomonadati</taxon>
        <taxon>Pseudomonadota</taxon>
        <taxon>Gammaproteobacteria</taxon>
        <taxon>Pseudomonadales</taxon>
        <taxon>Pseudomonadaceae</taxon>
        <taxon>Pseudomonas</taxon>
    </lineage>
</organism>
<dbReference type="InterPro" id="IPR036271">
    <property type="entry name" value="Tet_transcr_reg_TetR-rel_C_sf"/>
</dbReference>
<keyword evidence="2 4" id="KW-0238">DNA-binding</keyword>
<proteinExistence type="predicted"/>
<dbReference type="PANTHER" id="PTHR47506:SF10">
    <property type="entry name" value="TRANSCRIPTIONAL REGULATORY PROTEIN"/>
    <property type="match status" value="1"/>
</dbReference>
<dbReference type="GO" id="GO:0003677">
    <property type="term" value="F:DNA binding"/>
    <property type="evidence" value="ECO:0007669"/>
    <property type="project" value="UniProtKB-UniRule"/>
</dbReference>
<evidence type="ECO:0000313" key="7">
    <source>
        <dbReference type="Proteomes" id="UP000185578"/>
    </source>
</evidence>
<keyword evidence="1" id="KW-0805">Transcription regulation</keyword>